<gene>
    <name evidence="1" type="ORF">FCI23_29220</name>
</gene>
<comment type="caution">
    <text evidence="1">The sequence shown here is derived from an EMBL/GenBank/DDBJ whole genome shotgun (WGS) entry which is preliminary data.</text>
</comment>
<dbReference type="Proteomes" id="UP000305778">
    <property type="component" value="Unassembled WGS sequence"/>
</dbReference>
<dbReference type="Gene3D" id="3.40.50.1110">
    <property type="entry name" value="SGNH hydrolase"/>
    <property type="match status" value="1"/>
</dbReference>
<dbReference type="RefSeq" id="WP_136726944.1">
    <property type="nucleotide sequence ID" value="NZ_SUMC01000033.1"/>
</dbReference>
<sequence>MEAYEDYRHVLARVRHELGAWRPAEEFDAALPADGLMNQAARVAGSTDPVAHDGVHPTPFGHRVLAQARAARVTTTA</sequence>
<dbReference type="AlphaFoldDB" id="A0A4U0SFC3"/>
<accession>A0A4U0SFC3</accession>
<reference evidence="1 2" key="1">
    <citation type="submission" date="2019-04" db="EMBL/GenBank/DDBJ databases">
        <title>Streptomyces oryziradicis sp. nov., a novel actinomycete isolated from rhizosphere soil of rice (Oryza sativa L.).</title>
        <authorList>
            <person name="Li C."/>
        </authorList>
    </citation>
    <scope>NUCLEOTIDE SEQUENCE [LARGE SCALE GENOMIC DNA]</scope>
    <source>
        <strain evidence="1 2">NEAU-C40</strain>
    </source>
</reference>
<dbReference type="OrthoDB" id="9794725at2"/>
<name>A0A4U0SFC3_9ACTN</name>
<evidence type="ECO:0000313" key="2">
    <source>
        <dbReference type="Proteomes" id="UP000305778"/>
    </source>
</evidence>
<keyword evidence="2" id="KW-1185">Reference proteome</keyword>
<proteinExistence type="predicted"/>
<organism evidence="1 2">
    <name type="scientific">Actinacidiphila oryziradicis</name>
    <dbReference type="NCBI Taxonomy" id="2571141"/>
    <lineage>
        <taxon>Bacteria</taxon>
        <taxon>Bacillati</taxon>
        <taxon>Actinomycetota</taxon>
        <taxon>Actinomycetes</taxon>
        <taxon>Kitasatosporales</taxon>
        <taxon>Streptomycetaceae</taxon>
        <taxon>Actinacidiphila</taxon>
    </lineage>
</organism>
<dbReference type="EMBL" id="SUMC01000033">
    <property type="protein sequence ID" value="TKA08166.1"/>
    <property type="molecule type" value="Genomic_DNA"/>
</dbReference>
<dbReference type="SUPFAM" id="SSF52266">
    <property type="entry name" value="SGNH hydrolase"/>
    <property type="match status" value="1"/>
</dbReference>
<evidence type="ECO:0008006" key="3">
    <source>
        <dbReference type="Google" id="ProtNLM"/>
    </source>
</evidence>
<protein>
    <recommendedName>
        <fullName evidence="3">SGNH hydrolase-type esterase domain-containing protein</fullName>
    </recommendedName>
</protein>
<dbReference type="InterPro" id="IPR036514">
    <property type="entry name" value="SGNH_hydro_sf"/>
</dbReference>
<evidence type="ECO:0000313" key="1">
    <source>
        <dbReference type="EMBL" id="TKA08166.1"/>
    </source>
</evidence>